<feature type="domain" description="Peptidase S33 tripeptidyl aminopeptidase-like C-terminal" evidence="5">
    <location>
        <begin position="461"/>
        <end position="554"/>
    </location>
</feature>
<sequence>MIPLSWALAASLCFSTATRAAVIPLPDGYHRYVARNNDLEWTNCSDFGRPGRECTRFEVPLDWHNDAAGKASLFVARYPAIKQPKLGTLFVNPGGPGGSGAQTILGEKGDDIMQQSGGIYDVVGWDPRGVGQTIPRVACFETAEEEAAFWNGSIVEIGLDVKSNFTSQTDLDKFYAQVDEVDDYLRRFGEQCNNYRPDTLQYVGTAATVRDMVAMHDAFEGSNKAINYWGFSYGTVLGMYFMNMFPNRVGRVVLDAVSDSRSWANRPAHKWLENLLLSTDDTFDGFAEECVKAGPSGCAIAGQNATAASIRQWTRDLIDAAYDYAQETGPSSPLNSVIVRTPLFSRLYRPKEWSSMSQGMLDLKTALDDPNHTNLTQAVQQQWLGSTVNEAGLGETKLKSRQQPENNQTAPLVDYAFDAISCSDAQDTDNVTTREVFDFIVETTRNVSPMFGPLGMPKLGKVRCHRWPVRAVERYAGPWNKKISNRILTIGNEADPATPYINAKNVADSFGNSAIFVKQAGYGHGSPSMPSNCTMSILRNYFVHNELPKKDTFCETSTRLFPFGPITDGKPREAL</sequence>
<evidence type="ECO:0000256" key="1">
    <source>
        <dbReference type="ARBA" id="ARBA00010088"/>
    </source>
</evidence>
<evidence type="ECO:0000256" key="3">
    <source>
        <dbReference type="SAM" id="SignalP"/>
    </source>
</evidence>
<comment type="caution">
    <text evidence="6">The sequence shown here is derived from an EMBL/GenBank/DDBJ whole genome shotgun (WGS) entry which is preliminary data.</text>
</comment>
<dbReference type="Proteomes" id="UP000663846">
    <property type="component" value="Unassembled WGS sequence"/>
</dbReference>
<evidence type="ECO:0000259" key="5">
    <source>
        <dbReference type="Pfam" id="PF08386"/>
    </source>
</evidence>
<dbReference type="PANTHER" id="PTHR43248:SF25">
    <property type="entry name" value="AB HYDROLASE-1 DOMAIN-CONTAINING PROTEIN-RELATED"/>
    <property type="match status" value="1"/>
</dbReference>
<evidence type="ECO:0008006" key="8">
    <source>
        <dbReference type="Google" id="ProtNLM"/>
    </source>
</evidence>
<dbReference type="GO" id="GO:0016787">
    <property type="term" value="F:hydrolase activity"/>
    <property type="evidence" value="ECO:0007669"/>
    <property type="project" value="UniProtKB-KW"/>
</dbReference>
<dbReference type="PANTHER" id="PTHR43248">
    <property type="entry name" value="2-SUCCINYL-6-HYDROXY-2,4-CYCLOHEXADIENE-1-CARBOXYLATE SYNTHASE"/>
    <property type="match status" value="1"/>
</dbReference>
<dbReference type="InterPro" id="IPR029058">
    <property type="entry name" value="AB_hydrolase_fold"/>
</dbReference>
<dbReference type="Gene3D" id="3.40.50.1820">
    <property type="entry name" value="alpha/beta hydrolase"/>
    <property type="match status" value="1"/>
</dbReference>
<dbReference type="EMBL" id="CAJMWS010000234">
    <property type="protein sequence ID" value="CAE6384378.1"/>
    <property type="molecule type" value="Genomic_DNA"/>
</dbReference>
<dbReference type="Pfam" id="PF08386">
    <property type="entry name" value="Abhydrolase_4"/>
    <property type="match status" value="1"/>
</dbReference>
<evidence type="ECO:0000259" key="4">
    <source>
        <dbReference type="Pfam" id="PF00561"/>
    </source>
</evidence>
<keyword evidence="3" id="KW-0732">Signal</keyword>
<dbReference type="Pfam" id="PF00561">
    <property type="entry name" value="Abhydrolase_1"/>
    <property type="match status" value="1"/>
</dbReference>
<protein>
    <recommendedName>
        <fullName evidence="8">Hydrolase Mb2248c</fullName>
    </recommendedName>
</protein>
<name>A0A8H2WLU9_9AGAM</name>
<dbReference type="SUPFAM" id="SSF53474">
    <property type="entry name" value="alpha/beta-Hydrolases"/>
    <property type="match status" value="2"/>
</dbReference>
<reference evidence="6" key="1">
    <citation type="submission" date="2021-01" db="EMBL/GenBank/DDBJ databases">
        <authorList>
            <person name="Kaushik A."/>
        </authorList>
    </citation>
    <scope>NUCLEOTIDE SEQUENCE</scope>
    <source>
        <strain evidence="6">AG1-1C</strain>
    </source>
</reference>
<evidence type="ECO:0000313" key="6">
    <source>
        <dbReference type="EMBL" id="CAE6384378.1"/>
    </source>
</evidence>
<gene>
    <name evidence="6" type="ORF">RDB_LOCUS37178</name>
</gene>
<dbReference type="InterPro" id="IPR000073">
    <property type="entry name" value="AB_hydrolase_1"/>
</dbReference>
<feature type="signal peptide" evidence="3">
    <location>
        <begin position="1"/>
        <end position="20"/>
    </location>
</feature>
<dbReference type="InterPro" id="IPR051601">
    <property type="entry name" value="Serine_prot/Carboxylest_S33"/>
</dbReference>
<dbReference type="InterPro" id="IPR013595">
    <property type="entry name" value="Pept_S33_TAP-like_C"/>
</dbReference>
<proteinExistence type="inferred from homology"/>
<accession>A0A8H2WLU9</accession>
<feature type="chain" id="PRO_5034929667" description="Hydrolase Mb2248c" evidence="3">
    <location>
        <begin position="21"/>
        <end position="575"/>
    </location>
</feature>
<comment type="similarity">
    <text evidence="1">Belongs to the peptidase S33 family.</text>
</comment>
<dbReference type="AlphaFoldDB" id="A0A8H2WLU9"/>
<feature type="domain" description="AB hydrolase-1" evidence="4">
    <location>
        <begin position="88"/>
        <end position="290"/>
    </location>
</feature>
<evidence type="ECO:0000313" key="7">
    <source>
        <dbReference type="Proteomes" id="UP000663846"/>
    </source>
</evidence>
<keyword evidence="2" id="KW-0378">Hydrolase</keyword>
<organism evidence="6 7">
    <name type="scientific">Rhizoctonia solani</name>
    <dbReference type="NCBI Taxonomy" id="456999"/>
    <lineage>
        <taxon>Eukaryota</taxon>
        <taxon>Fungi</taxon>
        <taxon>Dikarya</taxon>
        <taxon>Basidiomycota</taxon>
        <taxon>Agaricomycotina</taxon>
        <taxon>Agaricomycetes</taxon>
        <taxon>Cantharellales</taxon>
        <taxon>Ceratobasidiaceae</taxon>
        <taxon>Rhizoctonia</taxon>
    </lineage>
</organism>
<evidence type="ECO:0000256" key="2">
    <source>
        <dbReference type="ARBA" id="ARBA00022801"/>
    </source>
</evidence>